<dbReference type="Proteomes" id="UP001055167">
    <property type="component" value="Unassembled WGS sequence"/>
</dbReference>
<dbReference type="RefSeq" id="WP_269153052.1">
    <property type="nucleotide sequence ID" value="NZ_BPQH01000013.1"/>
</dbReference>
<organism evidence="2 3">
    <name type="scientific">Methylobacterium crusticola</name>
    <dbReference type="NCBI Taxonomy" id="1697972"/>
    <lineage>
        <taxon>Bacteria</taxon>
        <taxon>Pseudomonadati</taxon>
        <taxon>Pseudomonadota</taxon>
        <taxon>Alphaproteobacteria</taxon>
        <taxon>Hyphomicrobiales</taxon>
        <taxon>Methylobacteriaceae</taxon>
        <taxon>Methylobacterium</taxon>
    </lineage>
</organism>
<evidence type="ECO:0000313" key="2">
    <source>
        <dbReference type="EMBL" id="GJD51336.1"/>
    </source>
</evidence>
<name>A0ABQ4R3D0_9HYPH</name>
<reference evidence="2" key="2">
    <citation type="submission" date="2021-08" db="EMBL/GenBank/DDBJ databases">
        <authorList>
            <person name="Tani A."/>
            <person name="Ola A."/>
            <person name="Ogura Y."/>
            <person name="Katsura K."/>
            <person name="Hayashi T."/>
        </authorList>
    </citation>
    <scope>NUCLEOTIDE SEQUENCE</scope>
    <source>
        <strain evidence="2">KCTC 52305</strain>
    </source>
</reference>
<keyword evidence="3" id="KW-1185">Reference proteome</keyword>
<feature type="region of interest" description="Disordered" evidence="1">
    <location>
        <begin position="1"/>
        <end position="43"/>
    </location>
</feature>
<reference evidence="2" key="1">
    <citation type="journal article" date="2021" name="Front. Microbiol.">
        <title>Comprehensive Comparative Genomics and Phenotyping of Methylobacterium Species.</title>
        <authorList>
            <person name="Alessa O."/>
            <person name="Ogura Y."/>
            <person name="Fujitani Y."/>
            <person name="Takami H."/>
            <person name="Hayashi T."/>
            <person name="Sahin N."/>
            <person name="Tani A."/>
        </authorList>
    </citation>
    <scope>NUCLEOTIDE SEQUENCE</scope>
    <source>
        <strain evidence="2">KCTC 52305</strain>
    </source>
</reference>
<proteinExistence type="predicted"/>
<comment type="caution">
    <text evidence="2">The sequence shown here is derived from an EMBL/GenBank/DDBJ whole genome shotgun (WGS) entry which is preliminary data.</text>
</comment>
<gene>
    <name evidence="2" type="ORF">OPKNFCMD_4090</name>
</gene>
<feature type="compositionally biased region" description="Basic and acidic residues" evidence="1">
    <location>
        <begin position="1"/>
        <end position="12"/>
    </location>
</feature>
<sequence length="43" mass="4594">MGSDRKRGNREVKKPKKEKPQASAAAPSLKGGISASARSEQKK</sequence>
<evidence type="ECO:0000256" key="1">
    <source>
        <dbReference type="SAM" id="MobiDB-lite"/>
    </source>
</evidence>
<evidence type="ECO:0000313" key="3">
    <source>
        <dbReference type="Proteomes" id="UP001055167"/>
    </source>
</evidence>
<accession>A0ABQ4R3D0</accession>
<protein>
    <submittedName>
        <fullName evidence="2">Uncharacterized protein</fullName>
    </submittedName>
</protein>
<dbReference type="EMBL" id="BPQH01000013">
    <property type="protein sequence ID" value="GJD51336.1"/>
    <property type="molecule type" value="Genomic_DNA"/>
</dbReference>